<gene>
    <name evidence="2" type="ORF">U9M48_034420</name>
</gene>
<keyword evidence="3" id="KW-1185">Reference proteome</keyword>
<evidence type="ECO:0000313" key="2">
    <source>
        <dbReference type="EMBL" id="WVZ87845.1"/>
    </source>
</evidence>
<protein>
    <submittedName>
        <fullName evidence="2">Uncharacterized protein</fullName>
    </submittedName>
</protein>
<dbReference type="EMBL" id="CP144752">
    <property type="protein sequence ID" value="WVZ87845.1"/>
    <property type="molecule type" value="Genomic_DNA"/>
</dbReference>
<proteinExistence type="predicted"/>
<dbReference type="AlphaFoldDB" id="A0AAQ3UCT3"/>
<name>A0AAQ3UCT3_PASNO</name>
<organism evidence="2 3">
    <name type="scientific">Paspalum notatum var. saurae</name>
    <dbReference type="NCBI Taxonomy" id="547442"/>
    <lineage>
        <taxon>Eukaryota</taxon>
        <taxon>Viridiplantae</taxon>
        <taxon>Streptophyta</taxon>
        <taxon>Embryophyta</taxon>
        <taxon>Tracheophyta</taxon>
        <taxon>Spermatophyta</taxon>
        <taxon>Magnoliopsida</taxon>
        <taxon>Liliopsida</taxon>
        <taxon>Poales</taxon>
        <taxon>Poaceae</taxon>
        <taxon>PACMAD clade</taxon>
        <taxon>Panicoideae</taxon>
        <taxon>Andropogonodae</taxon>
        <taxon>Paspaleae</taxon>
        <taxon>Paspalinae</taxon>
        <taxon>Paspalum</taxon>
    </lineage>
</organism>
<evidence type="ECO:0000313" key="3">
    <source>
        <dbReference type="Proteomes" id="UP001341281"/>
    </source>
</evidence>
<evidence type="ECO:0000256" key="1">
    <source>
        <dbReference type="SAM" id="MobiDB-lite"/>
    </source>
</evidence>
<feature type="compositionally biased region" description="Pro residues" evidence="1">
    <location>
        <begin position="59"/>
        <end position="104"/>
    </location>
</feature>
<accession>A0AAQ3UCT3</accession>
<reference evidence="2 3" key="1">
    <citation type="submission" date="2024-02" db="EMBL/GenBank/DDBJ databases">
        <title>High-quality chromosome-scale genome assembly of Pensacola bahiagrass (Paspalum notatum Flugge var. saurae).</title>
        <authorList>
            <person name="Vega J.M."/>
            <person name="Podio M."/>
            <person name="Orjuela J."/>
            <person name="Siena L.A."/>
            <person name="Pessino S.C."/>
            <person name="Combes M.C."/>
            <person name="Mariac C."/>
            <person name="Albertini E."/>
            <person name="Pupilli F."/>
            <person name="Ortiz J.P.A."/>
            <person name="Leblanc O."/>
        </authorList>
    </citation>
    <scope>NUCLEOTIDE SEQUENCE [LARGE SCALE GENOMIC DNA]</scope>
    <source>
        <strain evidence="2">R1</strain>
        <tissue evidence="2">Leaf</tissue>
    </source>
</reference>
<feature type="compositionally biased region" description="Polar residues" evidence="1">
    <location>
        <begin position="1"/>
        <end position="12"/>
    </location>
</feature>
<dbReference type="Proteomes" id="UP001341281">
    <property type="component" value="Chromosome 08"/>
</dbReference>
<feature type="region of interest" description="Disordered" evidence="1">
    <location>
        <begin position="1"/>
        <end position="104"/>
    </location>
</feature>
<sequence length="184" mass="19791">MGPEKSQPSSEGFPNPGGATISHMEPDPEFWDSLSPIGEIPPVLSPEGGDHPHQVPQEPAAPPAPQPVEPAAPPAPHPVEPAAPPAPHPVEPAAPPAPPQPNLPVIPEEVRVRLGRRIRRLAKQAGVAVDAPFINGSVHQVLDDYLELDPENRYDMEALLTSLRANESEVDDLIRVFLEERGNR</sequence>